<protein>
    <recommendedName>
        <fullName evidence="4">DUF4192 family protein</fullName>
    </recommendedName>
</protein>
<dbReference type="RefSeq" id="WP_130102954.1">
    <property type="nucleotide sequence ID" value="NZ_SDWW01000028.1"/>
</dbReference>
<dbReference type="AlphaFoldDB" id="A0A4Q5MYG2"/>
<feature type="compositionally biased region" description="Acidic residues" evidence="1">
    <location>
        <begin position="7"/>
        <end position="18"/>
    </location>
</feature>
<evidence type="ECO:0000313" key="3">
    <source>
        <dbReference type="Proteomes" id="UP000293764"/>
    </source>
</evidence>
<sequence>MTNLNDSWDDDLDGADSPDDPHALDRTFPFGESFPMCADRFGNPLSHEEILRRGPFDPMPFDDDSDEDDLDAFGYFGGFDEDDEDDDERIPRPWRILCTADDVHEHLLALVGPERDGPRALWVVFLDEHDRVLPLVIPIGDLPTIVNRAMVANLARQLRTLLDENAPGGCLAFGLVRRGGGDRGTFEAGWSQALSEAMAEAGVAVRAMVAIGRDRSRVLPLGLT</sequence>
<feature type="region of interest" description="Disordered" evidence="1">
    <location>
        <begin position="1"/>
        <end position="28"/>
    </location>
</feature>
<evidence type="ECO:0000313" key="2">
    <source>
        <dbReference type="EMBL" id="RYV50699.1"/>
    </source>
</evidence>
<dbReference type="OrthoDB" id="5148709at2"/>
<name>A0A4Q5MYG2_9MICO</name>
<proteinExistence type="predicted"/>
<accession>A0A4Q5MYG2</accession>
<gene>
    <name evidence="2" type="ORF">EUA98_12160</name>
</gene>
<evidence type="ECO:0000256" key="1">
    <source>
        <dbReference type="SAM" id="MobiDB-lite"/>
    </source>
</evidence>
<dbReference type="Proteomes" id="UP000293764">
    <property type="component" value="Unassembled WGS sequence"/>
</dbReference>
<reference evidence="2 3" key="1">
    <citation type="submission" date="2019-01" db="EMBL/GenBank/DDBJ databases">
        <title>Novel species of Cellulomonas.</title>
        <authorList>
            <person name="Liu Q."/>
            <person name="Xin Y.-H."/>
        </authorList>
    </citation>
    <scope>NUCLEOTIDE SEQUENCE [LARGE SCALE GENOMIC DNA]</scope>
    <source>
        <strain evidence="2 3">HLT2-17</strain>
    </source>
</reference>
<comment type="caution">
    <text evidence="2">The sequence shown here is derived from an EMBL/GenBank/DDBJ whole genome shotgun (WGS) entry which is preliminary data.</text>
</comment>
<evidence type="ECO:0008006" key="4">
    <source>
        <dbReference type="Google" id="ProtNLM"/>
    </source>
</evidence>
<organism evidence="2 3">
    <name type="scientific">Pengzhenrongella frigida</name>
    <dbReference type="NCBI Taxonomy" id="1259133"/>
    <lineage>
        <taxon>Bacteria</taxon>
        <taxon>Bacillati</taxon>
        <taxon>Actinomycetota</taxon>
        <taxon>Actinomycetes</taxon>
        <taxon>Micrococcales</taxon>
        <taxon>Pengzhenrongella</taxon>
    </lineage>
</organism>
<keyword evidence="3" id="KW-1185">Reference proteome</keyword>
<dbReference type="EMBL" id="SDWW01000028">
    <property type="protein sequence ID" value="RYV50699.1"/>
    <property type="molecule type" value="Genomic_DNA"/>
</dbReference>